<name>A0ABR4MZJ0_9FUNG</name>
<feature type="signal peptide" evidence="2">
    <location>
        <begin position="1"/>
        <end position="19"/>
    </location>
</feature>
<protein>
    <submittedName>
        <fullName evidence="3">Uncharacterized protein</fullName>
    </submittedName>
</protein>
<feature type="chain" id="PRO_5045674276" evidence="2">
    <location>
        <begin position="20"/>
        <end position="1359"/>
    </location>
</feature>
<gene>
    <name evidence="3" type="ORF">HK105_207788</name>
</gene>
<dbReference type="Proteomes" id="UP001527925">
    <property type="component" value="Unassembled WGS sequence"/>
</dbReference>
<feature type="region of interest" description="Disordered" evidence="1">
    <location>
        <begin position="296"/>
        <end position="319"/>
    </location>
</feature>
<keyword evidence="4" id="KW-1185">Reference proteome</keyword>
<comment type="caution">
    <text evidence="3">The sequence shown here is derived from an EMBL/GenBank/DDBJ whole genome shotgun (WGS) entry which is preliminary data.</text>
</comment>
<feature type="region of interest" description="Disordered" evidence="1">
    <location>
        <begin position="1160"/>
        <end position="1181"/>
    </location>
</feature>
<feature type="compositionally biased region" description="Low complexity" evidence="1">
    <location>
        <begin position="303"/>
        <end position="319"/>
    </location>
</feature>
<feature type="compositionally biased region" description="Polar residues" evidence="1">
    <location>
        <begin position="1251"/>
        <end position="1264"/>
    </location>
</feature>
<feature type="region of interest" description="Disordered" evidence="1">
    <location>
        <begin position="936"/>
        <end position="1052"/>
    </location>
</feature>
<keyword evidence="2" id="KW-0732">Signal</keyword>
<feature type="compositionally biased region" description="Basic residues" evidence="1">
    <location>
        <begin position="994"/>
        <end position="1010"/>
    </location>
</feature>
<feature type="compositionally biased region" description="Low complexity" evidence="1">
    <location>
        <begin position="1165"/>
        <end position="1181"/>
    </location>
</feature>
<feature type="compositionally biased region" description="Low complexity" evidence="1">
    <location>
        <begin position="1198"/>
        <end position="1224"/>
    </location>
</feature>
<evidence type="ECO:0000313" key="3">
    <source>
        <dbReference type="EMBL" id="KAL2912680.1"/>
    </source>
</evidence>
<feature type="region of interest" description="Disordered" evidence="1">
    <location>
        <begin position="1198"/>
        <end position="1264"/>
    </location>
</feature>
<evidence type="ECO:0000256" key="1">
    <source>
        <dbReference type="SAM" id="MobiDB-lite"/>
    </source>
</evidence>
<evidence type="ECO:0000256" key="2">
    <source>
        <dbReference type="SAM" id="SignalP"/>
    </source>
</evidence>
<proteinExistence type="predicted"/>
<evidence type="ECO:0000313" key="4">
    <source>
        <dbReference type="Proteomes" id="UP001527925"/>
    </source>
</evidence>
<dbReference type="EMBL" id="JADGIZ020000059">
    <property type="protein sequence ID" value="KAL2912680.1"/>
    <property type="molecule type" value="Genomic_DNA"/>
</dbReference>
<reference evidence="3 4" key="1">
    <citation type="submission" date="2023-09" db="EMBL/GenBank/DDBJ databases">
        <title>Pangenome analysis of Batrachochytrium dendrobatidis and related Chytrids.</title>
        <authorList>
            <person name="Yacoub M.N."/>
            <person name="Stajich J.E."/>
            <person name="James T.Y."/>
        </authorList>
    </citation>
    <scope>NUCLEOTIDE SEQUENCE [LARGE SCALE GENOMIC DNA]</scope>
    <source>
        <strain evidence="3 4">JEL0888</strain>
    </source>
</reference>
<sequence>MFLTLLILVLASLAFVAESSSLSSAPFGNAPSASTCAAFQSSCAVTLCAASARSSPPASWDWVEQVVLKETFEAAARCSAALAPAEPASLTLARILGCILVMVVDWLDKIDNDAAREADSCNIKVQDVPGEDVSQRAKTACQSKQQVLPAAQARAKAVAILATLAAKKLAKSNKLDVSGVPSLFDESMDLVPVDFSDFDDSDDDKSQTDSTIVPVPGSVSVPSFSLSPKIHPTVDLVDKRDPSGAAAALTRAKAALATLAAKKLAKSNKLDASGVPSLFDESMDLVPADFGDFGDKSQTDSTSVPVPGRVPVPSLSLSPKPGIMAKHETLRHGVSNAVGNEPDAAALAHASCESLFDIDLDKVMVPSEADTSGLPAFIAAPEVRETTSVARRNAIDARKPERTMIPAIKIGSKDSPTAGGAKIGSPAAAPLTTNRKAAVPKAASALPREAASVLAAALSADTDKSDCNVIGAQIETSEPGRPRKTSDRAACDKVERQTPDDVNLTLGYLSQAIKLVEVAFDAKEADKRAAPPRTDLSRKPALETAKDDTLHDCRKLIVGRLAMLCVTLLNDPARPCMPSIDKNEPHLGRTKLASQTHAVEEHLDKQAPASSLRWETLEACRTWPRGMPRLILNGHPFVGRHCSICLTPVGAFSPVGHRIAVCSDPHIQACRDAVGFTSPLTPTYSHILTSEGGSLLNASIADASASCRFDKIDRMHPCNIDAVRDSLRCRGSVRILPSYSRILISRTPAASHHTSRKPQHTISTQTNKMSKLASQLVRAMACRTAREACDQAAAQAQHAAERRQVKIRTIADVAVEAAAKDLSPKALASVDLAVVKRDAADRAEAAMATNRKAAERAAADEIAVAEASAARAMSAGLEDAGNSKFATELIAAVVEACGKTRAASINQINEPTIIEHAKAALVAAVREAERAAAAQAAATNIERMTRDKEPHPTSNKAAAAIPVENLTGNCDASSSTTEDAAAAMSKNEDESQKKRGKKNKKNKKAKKAKKGDRGTNSHWQADSAETAAKATRSTSEAVANEAPDSKAAPRGAEAAQVLPKTDSAVCLDKAVEAAEQSLVKEADTAVVAPQINELVAMATASDTDRNKTDAASIVTASLMAGASSACAPPAGGLHGSSSPVSNSNDTIKATAVMRTVAPAGRTAASTSTQRSKAFSSSSAGSLRSVDLSVAPGVSRFATATAPRTTTEPSSTSQPSTTTAVTAPSARPPLAPARNATQLPSPDAARADPHTSNRPPASSFFQSSPEAQRAAARYSRYLASLPDSGRNSGINTAKRGCASAARPASRELDHISMISKMHSLATAGFAWSDLQISDDDWHGIVAKFNGRVTKEDLVQLHGAE</sequence>
<accession>A0ABR4MZJ0</accession>
<feature type="compositionally biased region" description="Low complexity" evidence="1">
    <location>
        <begin position="971"/>
        <end position="985"/>
    </location>
</feature>
<organism evidence="3 4">
    <name type="scientific">Polyrhizophydium stewartii</name>
    <dbReference type="NCBI Taxonomy" id="2732419"/>
    <lineage>
        <taxon>Eukaryota</taxon>
        <taxon>Fungi</taxon>
        <taxon>Fungi incertae sedis</taxon>
        <taxon>Chytridiomycota</taxon>
        <taxon>Chytridiomycota incertae sedis</taxon>
        <taxon>Chytridiomycetes</taxon>
        <taxon>Rhizophydiales</taxon>
        <taxon>Rhizophydiales incertae sedis</taxon>
        <taxon>Polyrhizophydium</taxon>
    </lineage>
</organism>